<organism evidence="12 13">
    <name type="scientific">Fannyhessea vaginae PB189-T1-4</name>
    <dbReference type="NCBI Taxonomy" id="866774"/>
    <lineage>
        <taxon>Bacteria</taxon>
        <taxon>Bacillati</taxon>
        <taxon>Actinomycetota</taxon>
        <taxon>Coriobacteriia</taxon>
        <taxon>Coriobacteriales</taxon>
        <taxon>Atopobiaceae</taxon>
        <taxon>Fannyhessea</taxon>
    </lineage>
</organism>
<evidence type="ECO:0000256" key="6">
    <source>
        <dbReference type="ARBA" id="ARBA00023303"/>
    </source>
</evidence>
<comment type="function">
    <text evidence="9">Fluoride-specific ion channel. Important for reducing fluoride concentration in the cell, thus reducing its toxicity.</text>
</comment>
<evidence type="ECO:0000256" key="2">
    <source>
        <dbReference type="ARBA" id="ARBA00022475"/>
    </source>
</evidence>
<evidence type="ECO:0000256" key="9">
    <source>
        <dbReference type="ARBA" id="ARBA00049940"/>
    </source>
</evidence>
<gene>
    <name evidence="12" type="ORF">HMPREF9248_0044</name>
</gene>
<dbReference type="Proteomes" id="UP000004431">
    <property type="component" value="Unassembled WGS sequence"/>
</dbReference>
<evidence type="ECO:0000256" key="3">
    <source>
        <dbReference type="ARBA" id="ARBA00022692"/>
    </source>
</evidence>
<evidence type="ECO:0000313" key="12">
    <source>
        <dbReference type="EMBL" id="EFL43950.1"/>
    </source>
</evidence>
<evidence type="ECO:0000256" key="10">
    <source>
        <dbReference type="RuleBase" id="RU004340"/>
    </source>
</evidence>
<evidence type="ECO:0000313" key="13">
    <source>
        <dbReference type="Proteomes" id="UP000004431"/>
    </source>
</evidence>
<protein>
    <recommendedName>
        <fullName evidence="10">Fluoride-specific ion channel</fullName>
    </recommendedName>
</protein>
<evidence type="ECO:0000256" key="5">
    <source>
        <dbReference type="ARBA" id="ARBA00023136"/>
    </source>
</evidence>
<comment type="similarity">
    <text evidence="7 10">Belongs to the fluoride channel Fluc/FEX (TC 1.A.43) family.</text>
</comment>
<feature type="transmembrane region" description="Helical" evidence="10">
    <location>
        <begin position="78"/>
        <end position="101"/>
    </location>
</feature>
<reference evidence="12 13" key="1">
    <citation type="submission" date="2010-08" db="EMBL/GenBank/DDBJ databases">
        <authorList>
            <person name="Durkin A.S."/>
            <person name="Madupu R."/>
            <person name="Torralba M."/>
            <person name="Gillis M."/>
            <person name="Methe B."/>
            <person name="Sutton G."/>
            <person name="Nelson K.E."/>
        </authorList>
    </citation>
    <scope>NUCLEOTIDE SEQUENCE [LARGE SCALE GENOMIC DNA]</scope>
    <source>
        <strain evidence="12 13">PB189-T1-4</strain>
    </source>
</reference>
<evidence type="ECO:0000256" key="4">
    <source>
        <dbReference type="ARBA" id="ARBA00022989"/>
    </source>
</evidence>
<keyword evidence="6" id="KW-0407">Ion channel</keyword>
<evidence type="ECO:0000256" key="1">
    <source>
        <dbReference type="ARBA" id="ARBA00004651"/>
    </source>
</evidence>
<comment type="subcellular location">
    <subcellularLocation>
        <location evidence="1">Cell membrane</location>
        <topology evidence="1">Multi-pass membrane protein</topology>
    </subcellularLocation>
</comment>
<dbReference type="Pfam" id="PF02537">
    <property type="entry name" value="CRCB"/>
    <property type="match status" value="1"/>
</dbReference>
<comment type="caution">
    <text evidence="12">The sequence shown here is derived from an EMBL/GenBank/DDBJ whole genome shotgun (WGS) entry which is preliminary data.</text>
</comment>
<keyword evidence="4 10" id="KW-1133">Transmembrane helix</keyword>
<comment type="catalytic activity">
    <reaction evidence="8">
        <text>fluoride(in) = fluoride(out)</text>
        <dbReference type="Rhea" id="RHEA:76159"/>
        <dbReference type="ChEBI" id="CHEBI:17051"/>
    </reaction>
    <physiologicalReaction direction="left-to-right" evidence="8">
        <dbReference type="Rhea" id="RHEA:76160"/>
    </physiologicalReaction>
</comment>
<feature type="transmembrane region" description="Helical" evidence="10">
    <location>
        <begin position="107"/>
        <end position="124"/>
    </location>
</feature>
<keyword evidence="2 10" id="KW-1003">Cell membrane</keyword>
<dbReference type="EMBL" id="AEDQ01000026">
    <property type="protein sequence ID" value="EFL43950.1"/>
    <property type="molecule type" value="Genomic_DNA"/>
</dbReference>
<feature type="compositionally biased region" description="Low complexity" evidence="11">
    <location>
        <begin position="147"/>
        <end position="161"/>
    </location>
</feature>
<dbReference type="RefSeq" id="WP_006304345.1">
    <property type="nucleotide sequence ID" value="NZ_AEDQ01000026.1"/>
</dbReference>
<accession>A0ABN0AZM2</accession>
<name>A0ABN0AZM2_9ACTN</name>
<feature type="transmembrane region" description="Helical" evidence="10">
    <location>
        <begin position="47"/>
        <end position="66"/>
    </location>
</feature>
<keyword evidence="5 10" id="KW-0472">Membrane</keyword>
<proteinExistence type="inferred from homology"/>
<evidence type="ECO:0000256" key="8">
    <source>
        <dbReference type="ARBA" id="ARBA00035585"/>
    </source>
</evidence>
<sequence>MNMKNANPMRTQKPQTGMLAVFAGGCCGTFARVCVCVLAGVGFSHPGIILAINLAGSAVLGFSQTYMRANHPRLKQFVTSGFCGAFTTYATFVGILAALAAAPWLCALYAAVSLAGGVLCARAGQIAGTMARAHTSNHTATLQAGEASTADTDSSSPATRS</sequence>
<evidence type="ECO:0000256" key="7">
    <source>
        <dbReference type="ARBA" id="ARBA00035120"/>
    </source>
</evidence>
<feature type="region of interest" description="Disordered" evidence="11">
    <location>
        <begin position="139"/>
        <end position="161"/>
    </location>
</feature>
<evidence type="ECO:0000256" key="11">
    <source>
        <dbReference type="SAM" id="MobiDB-lite"/>
    </source>
</evidence>
<keyword evidence="3 10" id="KW-0812">Transmembrane</keyword>
<keyword evidence="6" id="KW-0406">Ion transport</keyword>
<dbReference type="InterPro" id="IPR003691">
    <property type="entry name" value="FluC"/>
</dbReference>
<dbReference type="PROSITE" id="PS51257">
    <property type="entry name" value="PROKAR_LIPOPROTEIN"/>
    <property type="match status" value="1"/>
</dbReference>
<keyword evidence="13" id="KW-1185">Reference proteome</keyword>
<keyword evidence="6" id="KW-0813">Transport</keyword>